<dbReference type="Pfam" id="PF19692">
    <property type="entry name" value="DUF6193"/>
    <property type="match status" value="1"/>
</dbReference>
<dbReference type="RefSeq" id="WP_285449586.1">
    <property type="nucleotide sequence ID" value="NZ_CP127173.1"/>
</dbReference>
<accession>A0ABY8XB82</accession>
<dbReference type="InterPro" id="IPR045682">
    <property type="entry name" value="DUF6193"/>
</dbReference>
<keyword evidence="2" id="KW-1185">Reference proteome</keyword>
<proteinExistence type="predicted"/>
<protein>
    <submittedName>
        <fullName evidence="1">DUF6193 family natural product biosynthesis protein</fullName>
    </submittedName>
</protein>
<dbReference type="Proteomes" id="UP001227101">
    <property type="component" value="Chromosome"/>
</dbReference>
<gene>
    <name evidence="1" type="ORF">QP939_30265</name>
</gene>
<name>A0ABY8XB82_9PSEU</name>
<organism evidence="1 2">
    <name type="scientific">Amycolatopsis nalaikhensis</name>
    <dbReference type="NCBI Taxonomy" id="715472"/>
    <lineage>
        <taxon>Bacteria</taxon>
        <taxon>Bacillati</taxon>
        <taxon>Actinomycetota</taxon>
        <taxon>Actinomycetes</taxon>
        <taxon>Pseudonocardiales</taxon>
        <taxon>Pseudonocardiaceae</taxon>
        <taxon>Amycolatopsis</taxon>
    </lineage>
</organism>
<evidence type="ECO:0000313" key="1">
    <source>
        <dbReference type="EMBL" id="WIV53195.1"/>
    </source>
</evidence>
<reference evidence="1 2" key="1">
    <citation type="submission" date="2023-06" db="EMBL/GenBank/DDBJ databases">
        <authorList>
            <person name="Oyuntsetseg B."/>
            <person name="Kim S.B."/>
        </authorList>
    </citation>
    <scope>NUCLEOTIDE SEQUENCE [LARGE SCALE GENOMIC DNA]</scope>
    <source>
        <strain evidence="1 2">2-2</strain>
    </source>
</reference>
<dbReference type="EMBL" id="CP127173">
    <property type="protein sequence ID" value="WIV53195.1"/>
    <property type="molecule type" value="Genomic_DNA"/>
</dbReference>
<sequence length="214" mass="23677">MVLYPEVEAAGTLLAAFRDVLGPDVHLEEMPAWPGRNVVARGRDRSVDTVLGSEKRVFLLQFWARRIHYASGQTADLAAAAGAARDWVAGATPDAMRAAWPFARFGDWADACERGEGVEYMWQQYFAYRDRAPQLVPLRRFIELAMAEPRLRSRYPFTSHGTLGLRPAAEPSPSLGVWVTPGRDGGFRVRGPDREEVRVPDAEAAVARVVSLIG</sequence>
<evidence type="ECO:0000313" key="2">
    <source>
        <dbReference type="Proteomes" id="UP001227101"/>
    </source>
</evidence>